<reference evidence="8" key="1">
    <citation type="submission" date="2022-11" db="UniProtKB">
        <authorList>
            <consortium name="EnsemblMetazoa"/>
        </authorList>
    </citation>
    <scope>IDENTIFICATION</scope>
</reference>
<dbReference type="SUPFAM" id="SSF103473">
    <property type="entry name" value="MFS general substrate transporter"/>
    <property type="match status" value="2"/>
</dbReference>
<dbReference type="InterPro" id="IPR005828">
    <property type="entry name" value="MFS_sugar_transport-like"/>
</dbReference>
<sequence length="766" mass="85349">MQYEDILNHIGPFGKYQKLLVFALFLVIIPSPFHFIAQVFLAANTDHWCAVPASQMINCSQLQLAECQEEQKSYSIPYEIDDDGNKVYSSCERYVMNDEDVGRNESLNSTDVISCDAGWEFDHSRYKSTINEDFSLVCDRQDQPAYAQSVWFAGLLVGSLVWGSVGDWIGRRKTFILTAILVTISSTVTSFVPNFTAYAVMRFFTAACGYGVHLMIYVLASEIVDPKNRVAATNGIFVAFSSSYMLLSLLAFLLREWRHLQLAISLPFVLTLLGIIVFPESPRWLITKGRYKEAAKIIEKIAQVNGTKAPEDLLDKLSEESKEDKKQPSRIPVTQLDLIRTPNLRKKTLILWVDWFVVNMVFYGISLSTSALGVDDYLAAFVSGAIEIPSNLFCWYVMNRFGRRITLVAFYIFGGVFCLITIFIPLGAGRAAVAMFGKFAISAAFGHIYIYSLEIYPTIIRSIGMGTSSMVARVSGILCPIILILGKYWKPLPLCVFGGSAIIAGVLSLMLPETVGCSLPDTIQDGENFGSKSYNHLLSYHFCSSFAWSELAECQEEQKSYSIPYEIDDDGNKVYSSCERYVMNDEDVGRNISFNSTDVISCDAGWKFDHSSYKSTINEDFSLVCDRQDLPAFAHAAFGHIYIYTLEIYPTIIRSIGMGTSSMMARVSGILCPIILILGKYWEPLPLCVFGGSAIIAGVLSLMLPETMGYSLPDTIQDGENFSKGRSFQLCVKGNDDVENESPTQAPIDYLPLSTMDQTPKQPVDV</sequence>
<dbReference type="GeneID" id="119743316"/>
<evidence type="ECO:0000256" key="5">
    <source>
        <dbReference type="SAM" id="MobiDB-lite"/>
    </source>
</evidence>
<evidence type="ECO:0000256" key="2">
    <source>
        <dbReference type="ARBA" id="ARBA00022692"/>
    </source>
</evidence>
<evidence type="ECO:0000313" key="8">
    <source>
        <dbReference type="EnsemblMetazoa" id="XP_038075649.1"/>
    </source>
</evidence>
<dbReference type="AlphaFoldDB" id="A0A914BHS7"/>
<dbReference type="Gene3D" id="1.20.1250.20">
    <property type="entry name" value="MFS general substrate transporter like domains"/>
    <property type="match status" value="2"/>
</dbReference>
<feature type="domain" description="Major facilitator superfamily (MFS) profile" evidence="7">
    <location>
        <begin position="95"/>
        <end position="516"/>
    </location>
</feature>
<dbReference type="GO" id="GO:0022857">
    <property type="term" value="F:transmembrane transporter activity"/>
    <property type="evidence" value="ECO:0007669"/>
    <property type="project" value="InterPro"/>
</dbReference>
<evidence type="ECO:0000313" key="9">
    <source>
        <dbReference type="Proteomes" id="UP000887568"/>
    </source>
</evidence>
<keyword evidence="2 6" id="KW-0812">Transmembrane</keyword>
<dbReference type="Pfam" id="PF00083">
    <property type="entry name" value="Sugar_tr"/>
    <property type="match status" value="1"/>
</dbReference>
<organism evidence="8 9">
    <name type="scientific">Patiria miniata</name>
    <name type="common">Bat star</name>
    <name type="synonym">Asterina miniata</name>
    <dbReference type="NCBI Taxonomy" id="46514"/>
    <lineage>
        <taxon>Eukaryota</taxon>
        <taxon>Metazoa</taxon>
        <taxon>Echinodermata</taxon>
        <taxon>Eleutherozoa</taxon>
        <taxon>Asterozoa</taxon>
        <taxon>Asteroidea</taxon>
        <taxon>Valvatacea</taxon>
        <taxon>Valvatida</taxon>
        <taxon>Asterinidae</taxon>
        <taxon>Patiria</taxon>
    </lineage>
</organism>
<dbReference type="InterPro" id="IPR036259">
    <property type="entry name" value="MFS_trans_sf"/>
</dbReference>
<feature type="transmembrane region" description="Helical" evidence="6">
    <location>
        <begin position="349"/>
        <end position="365"/>
    </location>
</feature>
<dbReference type="PROSITE" id="PS50850">
    <property type="entry name" value="MFS"/>
    <property type="match status" value="1"/>
</dbReference>
<feature type="transmembrane region" description="Helical" evidence="6">
    <location>
        <begin position="199"/>
        <end position="220"/>
    </location>
</feature>
<feature type="transmembrane region" description="Helical" evidence="6">
    <location>
        <begin position="377"/>
        <end position="398"/>
    </location>
</feature>
<evidence type="ECO:0000256" key="1">
    <source>
        <dbReference type="ARBA" id="ARBA00004141"/>
    </source>
</evidence>
<keyword evidence="9" id="KW-1185">Reference proteome</keyword>
<feature type="transmembrane region" description="Helical" evidence="6">
    <location>
        <begin position="432"/>
        <end position="451"/>
    </location>
</feature>
<feature type="transmembrane region" description="Helical" evidence="6">
    <location>
        <begin position="232"/>
        <end position="254"/>
    </location>
</feature>
<evidence type="ECO:0000259" key="7">
    <source>
        <dbReference type="PROSITE" id="PS50850"/>
    </source>
</evidence>
<keyword evidence="3 6" id="KW-1133">Transmembrane helix</keyword>
<dbReference type="InterPro" id="IPR020846">
    <property type="entry name" value="MFS_dom"/>
</dbReference>
<keyword evidence="4 6" id="KW-0472">Membrane</keyword>
<feature type="transmembrane region" description="Helical" evidence="6">
    <location>
        <begin position="463"/>
        <end position="485"/>
    </location>
</feature>
<evidence type="ECO:0000256" key="4">
    <source>
        <dbReference type="ARBA" id="ARBA00023136"/>
    </source>
</evidence>
<feature type="region of interest" description="Disordered" evidence="5">
    <location>
        <begin position="735"/>
        <end position="766"/>
    </location>
</feature>
<comment type="subcellular location">
    <subcellularLocation>
        <location evidence="1">Membrane</location>
        <topology evidence="1">Multi-pass membrane protein</topology>
    </subcellularLocation>
</comment>
<dbReference type="PANTHER" id="PTHR24064">
    <property type="entry name" value="SOLUTE CARRIER FAMILY 22 MEMBER"/>
    <property type="match status" value="1"/>
</dbReference>
<dbReference type="CDD" id="cd17317">
    <property type="entry name" value="MFS_SLC22"/>
    <property type="match status" value="1"/>
</dbReference>
<feature type="transmembrane region" description="Helical" evidence="6">
    <location>
        <begin position="20"/>
        <end position="43"/>
    </location>
</feature>
<feature type="compositionally biased region" description="Polar residues" evidence="5">
    <location>
        <begin position="755"/>
        <end position="766"/>
    </location>
</feature>
<dbReference type="OrthoDB" id="6133115at2759"/>
<dbReference type="Proteomes" id="UP000887568">
    <property type="component" value="Unplaced"/>
</dbReference>
<feature type="transmembrane region" description="Helical" evidence="6">
    <location>
        <begin position="145"/>
        <end position="163"/>
    </location>
</feature>
<dbReference type="RefSeq" id="XP_038075649.1">
    <property type="nucleotide sequence ID" value="XM_038219721.1"/>
</dbReference>
<protein>
    <recommendedName>
        <fullName evidence="7">Major facilitator superfamily (MFS) profile domain-containing protein</fullName>
    </recommendedName>
</protein>
<feature type="transmembrane region" description="Helical" evidence="6">
    <location>
        <begin position="260"/>
        <end position="278"/>
    </location>
</feature>
<feature type="transmembrane region" description="Helical" evidence="6">
    <location>
        <begin position="175"/>
        <end position="193"/>
    </location>
</feature>
<dbReference type="OMA" id="VIPSAWT"/>
<feature type="transmembrane region" description="Helical" evidence="6">
    <location>
        <begin position="405"/>
        <end position="426"/>
    </location>
</feature>
<dbReference type="EnsemblMetazoa" id="XM_038219721.1">
    <property type="protein sequence ID" value="XP_038075649.1"/>
    <property type="gene ID" value="LOC119743316"/>
</dbReference>
<proteinExistence type="predicted"/>
<evidence type="ECO:0000256" key="6">
    <source>
        <dbReference type="SAM" id="Phobius"/>
    </source>
</evidence>
<name>A0A914BHS7_PATMI</name>
<accession>A0A914BHS7</accession>
<evidence type="ECO:0000256" key="3">
    <source>
        <dbReference type="ARBA" id="ARBA00022989"/>
    </source>
</evidence>
<dbReference type="GO" id="GO:0016020">
    <property type="term" value="C:membrane"/>
    <property type="evidence" value="ECO:0007669"/>
    <property type="project" value="UniProtKB-SubCell"/>
</dbReference>